<accession>A0A9N9D5A7</accession>
<dbReference type="GO" id="GO:0005737">
    <property type="term" value="C:cytoplasm"/>
    <property type="evidence" value="ECO:0007669"/>
    <property type="project" value="TreeGrafter"/>
</dbReference>
<sequence length="346" mass="39636">MILKLFVTGGSGYLGRNFIQYALSQNENININALSRSSVSDEIILEAAGNIDKGRERIKIIRGHMNDENSLKEGLNGVNVIVHMAAKVQPYGYYEEHDKINVLGTSLLLSLVESLPTSNKPRFVHISSFTARLNDHFPIDSLPDWAPYSKSKCHSEKEILKSSFDDIIILRLGWLWGRDDNVLVPMLYNLCRNPIWKIIPKSQTLSITHITNACEAIYLSCITSNKNSKRVYEIEDNEGKVEMDDFLEFYVGSTYNINPSRPFKTFRAPRWLVWVFFTFVESIPLLGYSKTWIFDGMNRECSLCLYKDYQLDSTKAKEEIGYAGIVSRERGIFELAELAKKKFRTT</sequence>
<protein>
    <submittedName>
        <fullName evidence="2">16797_t:CDS:1</fullName>
    </submittedName>
</protein>
<dbReference type="SUPFAM" id="SSF51735">
    <property type="entry name" value="NAD(P)-binding Rossmann-fold domains"/>
    <property type="match status" value="1"/>
</dbReference>
<dbReference type="InterPro" id="IPR002225">
    <property type="entry name" value="3Beta_OHSteriod_DH/Estase"/>
</dbReference>
<dbReference type="Gene3D" id="3.40.50.720">
    <property type="entry name" value="NAD(P)-binding Rossmann-like Domain"/>
    <property type="match status" value="1"/>
</dbReference>
<comment type="caution">
    <text evidence="2">The sequence shown here is derived from an EMBL/GenBank/DDBJ whole genome shotgun (WGS) entry which is preliminary data.</text>
</comment>
<dbReference type="GO" id="GO:0004029">
    <property type="term" value="F:aldehyde dehydrogenase (NAD+) activity"/>
    <property type="evidence" value="ECO:0007669"/>
    <property type="project" value="TreeGrafter"/>
</dbReference>
<dbReference type="AlphaFoldDB" id="A0A9N9D5A7"/>
<dbReference type="GO" id="GO:0006694">
    <property type="term" value="P:steroid biosynthetic process"/>
    <property type="evidence" value="ECO:0007669"/>
    <property type="project" value="InterPro"/>
</dbReference>
<organism evidence="2 3">
    <name type="scientific">Funneliformis mosseae</name>
    <name type="common">Endomycorrhizal fungus</name>
    <name type="synonym">Glomus mosseae</name>
    <dbReference type="NCBI Taxonomy" id="27381"/>
    <lineage>
        <taxon>Eukaryota</taxon>
        <taxon>Fungi</taxon>
        <taxon>Fungi incertae sedis</taxon>
        <taxon>Mucoromycota</taxon>
        <taxon>Glomeromycotina</taxon>
        <taxon>Glomeromycetes</taxon>
        <taxon>Glomerales</taxon>
        <taxon>Glomeraceae</taxon>
        <taxon>Funneliformis</taxon>
    </lineage>
</organism>
<evidence type="ECO:0000313" key="3">
    <source>
        <dbReference type="Proteomes" id="UP000789375"/>
    </source>
</evidence>
<feature type="domain" description="3-beta hydroxysteroid dehydrogenase/isomerase" evidence="1">
    <location>
        <begin position="7"/>
        <end position="220"/>
    </location>
</feature>
<dbReference type="Proteomes" id="UP000789375">
    <property type="component" value="Unassembled WGS sequence"/>
</dbReference>
<dbReference type="InterPro" id="IPR051783">
    <property type="entry name" value="NAD(P)-dependent_oxidoreduct"/>
</dbReference>
<reference evidence="2" key="1">
    <citation type="submission" date="2021-06" db="EMBL/GenBank/DDBJ databases">
        <authorList>
            <person name="Kallberg Y."/>
            <person name="Tangrot J."/>
            <person name="Rosling A."/>
        </authorList>
    </citation>
    <scope>NUCLEOTIDE SEQUENCE</scope>
    <source>
        <strain evidence="2">87-6 pot B 2015</strain>
    </source>
</reference>
<dbReference type="PANTHER" id="PTHR48079">
    <property type="entry name" value="PROTEIN YEEZ"/>
    <property type="match status" value="1"/>
</dbReference>
<keyword evidence="3" id="KW-1185">Reference proteome</keyword>
<dbReference type="Pfam" id="PF01073">
    <property type="entry name" value="3Beta_HSD"/>
    <property type="match status" value="1"/>
</dbReference>
<proteinExistence type="predicted"/>
<gene>
    <name evidence="2" type="ORF">FMOSSE_LOCUS10106</name>
</gene>
<dbReference type="GO" id="GO:0016616">
    <property type="term" value="F:oxidoreductase activity, acting on the CH-OH group of donors, NAD or NADP as acceptor"/>
    <property type="evidence" value="ECO:0007669"/>
    <property type="project" value="InterPro"/>
</dbReference>
<name>A0A9N9D5A7_FUNMO</name>
<evidence type="ECO:0000313" key="2">
    <source>
        <dbReference type="EMBL" id="CAG8623381.1"/>
    </source>
</evidence>
<dbReference type="InterPro" id="IPR036291">
    <property type="entry name" value="NAD(P)-bd_dom_sf"/>
</dbReference>
<dbReference type="EMBL" id="CAJVPP010003205">
    <property type="protein sequence ID" value="CAG8623381.1"/>
    <property type="molecule type" value="Genomic_DNA"/>
</dbReference>
<evidence type="ECO:0000259" key="1">
    <source>
        <dbReference type="Pfam" id="PF01073"/>
    </source>
</evidence>
<dbReference type="PANTHER" id="PTHR48079:SF6">
    <property type="entry name" value="NAD(P)-BINDING DOMAIN-CONTAINING PROTEIN-RELATED"/>
    <property type="match status" value="1"/>
</dbReference>